<organism evidence="2">
    <name type="scientific">uncultured organism</name>
    <dbReference type="NCBI Taxonomy" id="155900"/>
    <lineage>
        <taxon>unclassified sequences</taxon>
        <taxon>environmental samples</taxon>
    </lineage>
</organism>
<evidence type="ECO:0000256" key="1">
    <source>
        <dbReference type="SAM" id="MobiDB-lite"/>
    </source>
</evidence>
<dbReference type="AlphaFoldDB" id="A0A5B8RE41"/>
<feature type="region of interest" description="Disordered" evidence="1">
    <location>
        <begin position="127"/>
        <end position="174"/>
    </location>
</feature>
<sequence length="174" mass="18305">MTTSSLRSLNTFNHEMLDVGRDISEGAMRSAACLGYGADGPERAYREGVAVAHNAVERTIGLERAMVHAWRAQAREQPASGALWESALGLIEQGIDTRERLWTAWFRALEGASVNALTGAMPAMWGEAGSSARSGADEPQAASSKSSARATRGGRTASRGQPRSETGGQSAAQG</sequence>
<dbReference type="EMBL" id="MN079128">
    <property type="protein sequence ID" value="QEA06168.1"/>
    <property type="molecule type" value="Genomic_DNA"/>
</dbReference>
<proteinExistence type="predicted"/>
<reference evidence="2" key="1">
    <citation type="submission" date="2019-06" db="EMBL/GenBank/DDBJ databases">
        <authorList>
            <person name="Murdoch R.W."/>
            <person name="Fathepure B."/>
        </authorList>
    </citation>
    <scope>NUCLEOTIDE SEQUENCE</scope>
</reference>
<protein>
    <recommendedName>
        <fullName evidence="3">Phasin domain-containing protein</fullName>
    </recommendedName>
</protein>
<name>A0A5B8RE41_9ZZZZ</name>
<evidence type="ECO:0008006" key="3">
    <source>
        <dbReference type="Google" id="ProtNLM"/>
    </source>
</evidence>
<gene>
    <name evidence="2" type="ORF">KBTEX_02498</name>
</gene>
<evidence type="ECO:0000313" key="2">
    <source>
        <dbReference type="EMBL" id="QEA06168.1"/>
    </source>
</evidence>
<feature type="compositionally biased region" description="Low complexity" evidence="1">
    <location>
        <begin position="141"/>
        <end position="160"/>
    </location>
</feature>
<accession>A0A5B8RE41</accession>
<feature type="compositionally biased region" description="Polar residues" evidence="1">
    <location>
        <begin position="161"/>
        <end position="174"/>
    </location>
</feature>